<dbReference type="SUPFAM" id="SSF55347">
    <property type="entry name" value="Glyceraldehyde-3-phosphate dehydrogenase-like, C-terminal domain"/>
    <property type="match status" value="1"/>
</dbReference>
<dbReference type="Pfam" id="PF01408">
    <property type="entry name" value="GFO_IDH_MocA"/>
    <property type="match status" value="1"/>
</dbReference>
<dbReference type="Pfam" id="PF22725">
    <property type="entry name" value="GFO_IDH_MocA_C3"/>
    <property type="match status" value="1"/>
</dbReference>
<dbReference type="PANTHER" id="PTHR22604">
    <property type="entry name" value="OXIDOREDUCTASES"/>
    <property type="match status" value="1"/>
</dbReference>
<dbReference type="InterPro" id="IPR036291">
    <property type="entry name" value="NAD(P)-bd_dom_sf"/>
</dbReference>
<organism evidence="8 9">
    <name type="scientific">Candida viswanathii</name>
    <dbReference type="NCBI Taxonomy" id="5486"/>
    <lineage>
        <taxon>Eukaryota</taxon>
        <taxon>Fungi</taxon>
        <taxon>Dikarya</taxon>
        <taxon>Ascomycota</taxon>
        <taxon>Saccharomycotina</taxon>
        <taxon>Pichiomycetes</taxon>
        <taxon>Debaryomycetaceae</taxon>
        <taxon>Candida/Lodderomyces clade</taxon>
        <taxon>Candida</taxon>
    </lineage>
</organism>
<comment type="caution">
    <text evidence="8">The sequence shown here is derived from an EMBL/GenBank/DDBJ whole genome shotgun (WGS) entry which is preliminary data.</text>
</comment>
<comment type="catalytic activity">
    <reaction evidence="5">
        <text>D-xylose + NADP(+) = D-xylono-1,5-lactone + NADPH + H(+)</text>
        <dbReference type="Rhea" id="RHEA:22000"/>
        <dbReference type="ChEBI" id="CHEBI:15378"/>
        <dbReference type="ChEBI" id="CHEBI:15867"/>
        <dbReference type="ChEBI" id="CHEBI:53455"/>
        <dbReference type="ChEBI" id="CHEBI:57783"/>
        <dbReference type="ChEBI" id="CHEBI:58349"/>
        <dbReference type="EC" id="1.1.1.179"/>
    </reaction>
</comment>
<dbReference type="InterPro" id="IPR050984">
    <property type="entry name" value="Gfo/Idh/MocA_domain"/>
</dbReference>
<keyword evidence="2" id="KW-0560">Oxidoreductase</keyword>
<dbReference type="EMBL" id="QLNQ01000030">
    <property type="protein sequence ID" value="RCK55145.1"/>
    <property type="molecule type" value="Genomic_DNA"/>
</dbReference>
<dbReference type="OrthoDB" id="2129491at2759"/>
<gene>
    <name evidence="8" type="primary">dhd1_1</name>
    <name evidence="8" type="ORF">Cantr_03671</name>
</gene>
<dbReference type="PANTHER" id="PTHR22604:SF105">
    <property type="entry name" value="TRANS-1,2-DIHYDROBENZENE-1,2-DIOL DEHYDROGENASE"/>
    <property type="match status" value="1"/>
</dbReference>
<accession>A0A367XNC3</accession>
<reference evidence="8 9" key="1">
    <citation type="submission" date="2018-06" db="EMBL/GenBank/DDBJ databases">
        <title>Whole genome sequencing of Candida tropicalis (genome annotated by CSBL at Korea University).</title>
        <authorList>
            <person name="Ahn J."/>
        </authorList>
    </citation>
    <scope>NUCLEOTIDE SEQUENCE [LARGE SCALE GENOMIC DNA]</scope>
    <source>
        <strain evidence="8 9">ATCC 20962</strain>
    </source>
</reference>
<evidence type="ECO:0000259" key="6">
    <source>
        <dbReference type="Pfam" id="PF01408"/>
    </source>
</evidence>
<feature type="domain" description="Gfo/Idh/MocA-like oxidoreductase N-terminal" evidence="6">
    <location>
        <begin position="5"/>
        <end position="137"/>
    </location>
</feature>
<dbReference type="AlphaFoldDB" id="A0A367XNC3"/>
<dbReference type="GO" id="GO:0047837">
    <property type="term" value="F:D-xylose 1-dehydrogenase (NADP+) activity"/>
    <property type="evidence" value="ECO:0007669"/>
    <property type="project" value="UniProtKB-EC"/>
</dbReference>
<dbReference type="Gene3D" id="3.40.50.720">
    <property type="entry name" value="NAD(P)-binding Rossmann-like Domain"/>
    <property type="match status" value="1"/>
</dbReference>
<dbReference type="GO" id="GO:0000166">
    <property type="term" value="F:nucleotide binding"/>
    <property type="evidence" value="ECO:0007669"/>
    <property type="project" value="InterPro"/>
</dbReference>
<dbReference type="EC" id="1.1.1.179" evidence="3"/>
<evidence type="ECO:0000256" key="2">
    <source>
        <dbReference type="ARBA" id="ARBA00023002"/>
    </source>
</evidence>
<name>A0A367XNC3_9ASCO</name>
<keyword evidence="9" id="KW-1185">Reference proteome</keyword>
<evidence type="ECO:0000259" key="7">
    <source>
        <dbReference type="Pfam" id="PF22725"/>
    </source>
</evidence>
<protein>
    <recommendedName>
        <fullName evidence="3">D-xylose 1-dehydrogenase (NADP(+), D-xylono-1,5-lactone-forming)</fullName>
        <ecNumber evidence="3">1.1.1.179</ecNumber>
    </recommendedName>
    <alternativeName>
        <fullName evidence="4">D-xylose-NADP dehydrogenase</fullName>
    </alternativeName>
</protein>
<feature type="domain" description="GFO/IDH/MocA-like oxidoreductase" evidence="7">
    <location>
        <begin position="151"/>
        <end position="274"/>
    </location>
</feature>
<evidence type="ECO:0000313" key="8">
    <source>
        <dbReference type="EMBL" id="RCK55145.1"/>
    </source>
</evidence>
<evidence type="ECO:0000313" key="9">
    <source>
        <dbReference type="Proteomes" id="UP000253472"/>
    </source>
</evidence>
<dbReference type="InterPro" id="IPR000683">
    <property type="entry name" value="Gfo/Idh/MocA-like_OxRdtase_N"/>
</dbReference>
<dbReference type="STRING" id="5486.A0A367XNC3"/>
<proteinExistence type="inferred from homology"/>
<dbReference type="SUPFAM" id="SSF51735">
    <property type="entry name" value="NAD(P)-binding Rossmann-fold domains"/>
    <property type="match status" value="1"/>
</dbReference>
<evidence type="ECO:0000256" key="5">
    <source>
        <dbReference type="ARBA" id="ARBA00049233"/>
    </source>
</evidence>
<evidence type="ECO:0000256" key="1">
    <source>
        <dbReference type="ARBA" id="ARBA00010928"/>
    </source>
</evidence>
<evidence type="ECO:0000256" key="3">
    <source>
        <dbReference type="ARBA" id="ARBA00038984"/>
    </source>
</evidence>
<dbReference type="Proteomes" id="UP000253472">
    <property type="component" value="Unassembled WGS sequence"/>
</dbReference>
<evidence type="ECO:0000256" key="4">
    <source>
        <dbReference type="ARBA" id="ARBA00042988"/>
    </source>
</evidence>
<dbReference type="InterPro" id="IPR055170">
    <property type="entry name" value="GFO_IDH_MocA-like_dom"/>
</dbReference>
<dbReference type="Gene3D" id="3.30.360.10">
    <property type="entry name" value="Dihydrodipicolinate Reductase, domain 2"/>
    <property type="match status" value="1"/>
</dbReference>
<comment type="similarity">
    <text evidence="1">Belongs to the Gfo/Idh/MocA family.</text>
</comment>
<sequence>MTITLNWGILGAGNIASQFVHDLVLNNQRNTEYCHVIKSIGCSNHERGLDFIKKNNIAPENNYGFEPVVQSYDELYKNPAVDVVYVATPHSFHKDQSISCLVNGKHVLCEKPVTVNKKEVEEILEVAAKEKKYFMEGMWTRFFPAIADLKKKIYEEKVLGEIFRLFADLSYNANIKQVPVSSRIRDINLAAGALLDIGIYPITYSRILLDDKLGENHSEFVYKSILTLDKEDKVDHLYSAIAKYENGRHGILTASELVDGPKAYVRIEGEKGHVEMYSDNPARAKHFKIFNSAGEEIYEYKDDSGYNGFIYEANAVAEDISKGKLSNTTMPHDETLLVMGLMDDIRKENGLVYPQD</sequence>